<dbReference type="Gene3D" id="3.40.630.30">
    <property type="match status" value="1"/>
</dbReference>
<dbReference type="PANTHER" id="PTHR42791:SF1">
    <property type="entry name" value="N-ACETYLTRANSFERASE DOMAIN-CONTAINING PROTEIN"/>
    <property type="match status" value="1"/>
</dbReference>
<keyword evidence="2" id="KW-0808">Transferase</keyword>
<accession>A0A3S1DVM0</accession>
<comment type="caution">
    <text evidence="2">The sequence shown here is derived from an EMBL/GenBank/DDBJ whole genome shotgun (WGS) entry which is preliminary data.</text>
</comment>
<keyword evidence="3" id="KW-1185">Reference proteome</keyword>
<feature type="domain" description="N-acetyltransferase" evidence="1">
    <location>
        <begin position="115"/>
        <end position="165"/>
    </location>
</feature>
<dbReference type="AlphaFoldDB" id="A0A3S1DVM0"/>
<evidence type="ECO:0000313" key="3">
    <source>
        <dbReference type="Proteomes" id="UP000279446"/>
    </source>
</evidence>
<dbReference type="CDD" id="cd04301">
    <property type="entry name" value="NAT_SF"/>
    <property type="match status" value="1"/>
</dbReference>
<dbReference type="OrthoDB" id="2194050at2"/>
<evidence type="ECO:0000313" key="2">
    <source>
        <dbReference type="EMBL" id="RUT48349.1"/>
    </source>
</evidence>
<dbReference type="Pfam" id="PF00583">
    <property type="entry name" value="Acetyltransf_1"/>
    <property type="match status" value="1"/>
</dbReference>
<proteinExistence type="predicted"/>
<dbReference type="InterPro" id="IPR016181">
    <property type="entry name" value="Acyl_CoA_acyltransferase"/>
</dbReference>
<dbReference type="PANTHER" id="PTHR42791">
    <property type="entry name" value="GNAT FAMILY ACETYLTRANSFERASE"/>
    <property type="match status" value="1"/>
</dbReference>
<dbReference type="EMBL" id="RZNY01000002">
    <property type="protein sequence ID" value="RUT48349.1"/>
    <property type="molecule type" value="Genomic_DNA"/>
</dbReference>
<gene>
    <name evidence="2" type="ORF">EJP82_03295</name>
</gene>
<protein>
    <submittedName>
        <fullName evidence="2">GNAT family N-acetyltransferase</fullName>
    </submittedName>
</protein>
<reference evidence="2 3" key="1">
    <citation type="submission" date="2018-12" db="EMBL/GenBank/DDBJ databases">
        <authorList>
            <person name="Sun L."/>
            <person name="Chen Z."/>
        </authorList>
    </citation>
    <scope>NUCLEOTIDE SEQUENCE [LARGE SCALE GENOMIC DNA]</scope>
    <source>
        <strain evidence="2 3">DSM 15890</strain>
    </source>
</reference>
<evidence type="ECO:0000259" key="1">
    <source>
        <dbReference type="Pfam" id="PF00583"/>
    </source>
</evidence>
<dbReference type="Proteomes" id="UP000279446">
    <property type="component" value="Unassembled WGS sequence"/>
</dbReference>
<sequence length="203" mass="23540">MAQTFAKDDPLYQHILPDETTRLQVLNIFFHRYIEMLYPYSDLLTTTENYEAVALVFHSERQAETVRSKVKYMKQIAFAIIKSLPICRIVGVRGFIRGISILLSMSSSWLAMLGDQEYMHLDMLVVQEQYRGQGYVSKIINPLIAECRRKNIMCSLETQTLSNLPIYEHYQFRTVKVIPLPNSSLEQYCMVYRPDGDLLGNLA</sequence>
<dbReference type="GO" id="GO:0016747">
    <property type="term" value="F:acyltransferase activity, transferring groups other than amino-acyl groups"/>
    <property type="evidence" value="ECO:0007669"/>
    <property type="project" value="InterPro"/>
</dbReference>
<name>A0A3S1DVM0_9BACL</name>
<organism evidence="2 3">
    <name type="scientific">Paenibacillus anaericanus</name>
    <dbReference type="NCBI Taxonomy" id="170367"/>
    <lineage>
        <taxon>Bacteria</taxon>
        <taxon>Bacillati</taxon>
        <taxon>Bacillota</taxon>
        <taxon>Bacilli</taxon>
        <taxon>Bacillales</taxon>
        <taxon>Paenibacillaceae</taxon>
        <taxon>Paenibacillus</taxon>
    </lineage>
</organism>
<dbReference type="InterPro" id="IPR000182">
    <property type="entry name" value="GNAT_dom"/>
</dbReference>
<dbReference type="SUPFAM" id="SSF55729">
    <property type="entry name" value="Acyl-CoA N-acyltransferases (Nat)"/>
    <property type="match status" value="1"/>
</dbReference>
<dbReference type="InterPro" id="IPR052523">
    <property type="entry name" value="Trichothecene_AcTrans"/>
</dbReference>